<sequence>MSSTLQPSSGGLDVPRVLLLPSAGMGHLIPFVRLATALTARRIDFTVLAACSTVSAAESRLLSSLPSDLLLDFPIAPLDASLFPPSSDPFLLRMEGLRRSAHLLQPFLSASFSSPISALIVDISAASSFIPAAAAANIPCFVLFTSSAAMLALCSASPFLSLSSSEIDIAGVLKIPNYCLPPPLHDPNHLFTTQFLENGRALGLASGILVNTFPSLEPEVLLALNSGKVVAGLPPVFAVGPFPSARKMATSLSPAIQWLDKQQERSVMYVSFGSRTMMSSAQMRELGAGLEMSGCKFLWVVKSTKVDRDENGDIDEFVGEGYVRRVEGRGLVVKEWVEQEVVLSHRAVAGFLSHCGWNSVTEAAAAGVRVLAWPRMGDQRVNAALVARNGLGLWPSEWVWEAEEGLVVGEEISKKVREVIEDKRLVETVVTVAAEAAAAIADDGSAQKSFALFEDKIMMSPWESTSTAMSANICQHYLIIQL</sequence>
<dbReference type="CDD" id="cd03784">
    <property type="entry name" value="GT1_Gtf-like"/>
    <property type="match status" value="1"/>
</dbReference>
<dbReference type="EMBL" id="JBBWWR010000013">
    <property type="protein sequence ID" value="KAK8956304.1"/>
    <property type="molecule type" value="Genomic_DNA"/>
</dbReference>
<keyword evidence="7" id="KW-1185">Reference proteome</keyword>
<comment type="similarity">
    <text evidence="1 4">Belongs to the UDP-glycosyltransferase family.</text>
</comment>
<evidence type="ECO:0000313" key="7">
    <source>
        <dbReference type="Proteomes" id="UP001412067"/>
    </source>
</evidence>
<dbReference type="Gene3D" id="3.40.50.2000">
    <property type="entry name" value="Glycogen Phosphorylase B"/>
    <property type="match status" value="2"/>
</dbReference>
<comment type="caution">
    <text evidence="6">The sequence shown here is derived from an EMBL/GenBank/DDBJ whole genome shotgun (WGS) entry which is preliminary data.</text>
</comment>
<dbReference type="PANTHER" id="PTHR48048:SF76">
    <property type="entry name" value="UDP-GLYCOSYLTRANSFERASE 708D1-LIKE"/>
    <property type="match status" value="1"/>
</dbReference>
<dbReference type="EC" id="2.4.1.-" evidence="5"/>
<keyword evidence="3 4" id="KW-0808">Transferase</keyword>
<dbReference type="Pfam" id="PF00201">
    <property type="entry name" value="UDPGT"/>
    <property type="match status" value="1"/>
</dbReference>
<accession>A0ABR2M1J1</accession>
<dbReference type="InterPro" id="IPR002213">
    <property type="entry name" value="UDP_glucos_trans"/>
</dbReference>
<dbReference type="InterPro" id="IPR035595">
    <property type="entry name" value="UDP_glycos_trans_CS"/>
</dbReference>
<organism evidence="6 7">
    <name type="scientific">Platanthera guangdongensis</name>
    <dbReference type="NCBI Taxonomy" id="2320717"/>
    <lineage>
        <taxon>Eukaryota</taxon>
        <taxon>Viridiplantae</taxon>
        <taxon>Streptophyta</taxon>
        <taxon>Embryophyta</taxon>
        <taxon>Tracheophyta</taxon>
        <taxon>Spermatophyta</taxon>
        <taxon>Magnoliopsida</taxon>
        <taxon>Liliopsida</taxon>
        <taxon>Asparagales</taxon>
        <taxon>Orchidaceae</taxon>
        <taxon>Orchidoideae</taxon>
        <taxon>Orchideae</taxon>
        <taxon>Orchidinae</taxon>
        <taxon>Platanthera</taxon>
    </lineage>
</organism>
<name>A0ABR2M1J1_9ASPA</name>
<evidence type="ECO:0000256" key="2">
    <source>
        <dbReference type="ARBA" id="ARBA00022676"/>
    </source>
</evidence>
<dbReference type="SUPFAM" id="SSF53756">
    <property type="entry name" value="UDP-Glycosyltransferase/glycogen phosphorylase"/>
    <property type="match status" value="1"/>
</dbReference>
<evidence type="ECO:0000256" key="3">
    <source>
        <dbReference type="ARBA" id="ARBA00022679"/>
    </source>
</evidence>
<protein>
    <recommendedName>
        <fullName evidence="5">Glycosyltransferase</fullName>
        <ecNumber evidence="5">2.4.1.-</ecNumber>
    </recommendedName>
</protein>
<proteinExistence type="inferred from homology"/>
<dbReference type="InterPro" id="IPR050481">
    <property type="entry name" value="UDP-glycosyltransf_plant"/>
</dbReference>
<dbReference type="Proteomes" id="UP001412067">
    <property type="component" value="Unassembled WGS sequence"/>
</dbReference>
<keyword evidence="2 4" id="KW-0328">Glycosyltransferase</keyword>
<evidence type="ECO:0000256" key="4">
    <source>
        <dbReference type="RuleBase" id="RU003718"/>
    </source>
</evidence>
<gene>
    <name evidence="6" type="primary">UGT72E1</name>
    <name evidence="6" type="ORF">KSP40_PGU003172</name>
</gene>
<evidence type="ECO:0000256" key="1">
    <source>
        <dbReference type="ARBA" id="ARBA00009995"/>
    </source>
</evidence>
<reference evidence="6 7" key="1">
    <citation type="journal article" date="2022" name="Nat. Plants">
        <title>Genomes of leafy and leafless Platanthera orchids illuminate the evolution of mycoheterotrophy.</title>
        <authorList>
            <person name="Li M.H."/>
            <person name="Liu K.W."/>
            <person name="Li Z."/>
            <person name="Lu H.C."/>
            <person name="Ye Q.L."/>
            <person name="Zhang D."/>
            <person name="Wang J.Y."/>
            <person name="Li Y.F."/>
            <person name="Zhong Z.M."/>
            <person name="Liu X."/>
            <person name="Yu X."/>
            <person name="Liu D.K."/>
            <person name="Tu X.D."/>
            <person name="Liu B."/>
            <person name="Hao Y."/>
            <person name="Liao X.Y."/>
            <person name="Jiang Y.T."/>
            <person name="Sun W.H."/>
            <person name="Chen J."/>
            <person name="Chen Y.Q."/>
            <person name="Ai Y."/>
            <person name="Zhai J.W."/>
            <person name="Wu S.S."/>
            <person name="Zhou Z."/>
            <person name="Hsiao Y.Y."/>
            <person name="Wu W.L."/>
            <person name="Chen Y.Y."/>
            <person name="Lin Y.F."/>
            <person name="Hsu J.L."/>
            <person name="Li C.Y."/>
            <person name="Wang Z.W."/>
            <person name="Zhao X."/>
            <person name="Zhong W.Y."/>
            <person name="Ma X.K."/>
            <person name="Ma L."/>
            <person name="Huang J."/>
            <person name="Chen G.Z."/>
            <person name="Huang M.Z."/>
            <person name="Huang L."/>
            <person name="Peng D.H."/>
            <person name="Luo Y.B."/>
            <person name="Zou S.Q."/>
            <person name="Chen S.P."/>
            <person name="Lan S."/>
            <person name="Tsai W.C."/>
            <person name="Van de Peer Y."/>
            <person name="Liu Z.J."/>
        </authorList>
    </citation>
    <scope>NUCLEOTIDE SEQUENCE [LARGE SCALE GENOMIC DNA]</scope>
    <source>
        <strain evidence="6">Lor288</strain>
    </source>
</reference>
<dbReference type="PROSITE" id="PS00375">
    <property type="entry name" value="UDPGT"/>
    <property type="match status" value="1"/>
</dbReference>
<evidence type="ECO:0000256" key="5">
    <source>
        <dbReference type="RuleBase" id="RU362057"/>
    </source>
</evidence>
<dbReference type="PANTHER" id="PTHR48048">
    <property type="entry name" value="GLYCOSYLTRANSFERASE"/>
    <property type="match status" value="1"/>
</dbReference>
<evidence type="ECO:0000313" key="6">
    <source>
        <dbReference type="EMBL" id="KAK8956304.1"/>
    </source>
</evidence>